<evidence type="ECO:0000313" key="7">
    <source>
        <dbReference type="EMBL" id="OGM42671.1"/>
    </source>
</evidence>
<dbReference type="InterPro" id="IPR047187">
    <property type="entry name" value="SF1_C_Upf1"/>
</dbReference>
<dbReference type="GO" id="GO:0043139">
    <property type="term" value="F:5'-3' DNA helicase activity"/>
    <property type="evidence" value="ECO:0007669"/>
    <property type="project" value="TreeGrafter"/>
</dbReference>
<keyword evidence="5" id="KW-0732">Signal</keyword>
<dbReference type="OrthoDB" id="4423012at2759"/>
<dbReference type="Pfam" id="PF13087">
    <property type="entry name" value="AAA_12"/>
    <property type="match status" value="1"/>
</dbReference>
<accession>A0A1F7ZT92</accession>
<dbReference type="InterPro" id="IPR027417">
    <property type="entry name" value="P-loop_NTPase"/>
</dbReference>
<dbReference type="GO" id="GO:0005524">
    <property type="term" value="F:ATP binding"/>
    <property type="evidence" value="ECO:0007669"/>
    <property type="project" value="UniProtKB-KW"/>
</dbReference>
<dbReference type="SUPFAM" id="SSF52540">
    <property type="entry name" value="P-loop containing nucleoside triphosphate hydrolases"/>
    <property type="match status" value="1"/>
</dbReference>
<reference evidence="7 8" key="1">
    <citation type="journal article" date="2016" name="Genome Biol. Evol.">
        <title>Draft genome sequence of an aflatoxigenic Aspergillus species, A. bombycis.</title>
        <authorList>
            <person name="Moore G.G."/>
            <person name="Mack B.M."/>
            <person name="Beltz S.B."/>
            <person name="Gilbert M.K."/>
        </authorList>
    </citation>
    <scope>NUCLEOTIDE SEQUENCE [LARGE SCALE GENOMIC DNA]</scope>
    <source>
        <strain evidence="8">NRRL 26010</strain>
    </source>
</reference>
<feature type="chain" id="PRO_5009534167" description="DNA2/NAM7 helicase-like C-terminal domain-containing protein" evidence="5">
    <location>
        <begin position="18"/>
        <end position="579"/>
    </location>
</feature>
<dbReference type="EMBL" id="LYCR01000085">
    <property type="protein sequence ID" value="OGM42671.1"/>
    <property type="molecule type" value="Genomic_DNA"/>
</dbReference>
<keyword evidence="2" id="KW-0378">Hydrolase</keyword>
<protein>
    <recommendedName>
        <fullName evidence="6">DNA2/NAM7 helicase-like C-terminal domain-containing protein</fullName>
    </recommendedName>
</protein>
<dbReference type="PANTHER" id="PTHR43788:SF8">
    <property type="entry name" value="DNA-BINDING PROTEIN SMUBP-2"/>
    <property type="match status" value="1"/>
</dbReference>
<dbReference type="GeneID" id="34451835"/>
<gene>
    <name evidence="7" type="ORF">ABOM_008445</name>
</gene>
<dbReference type="RefSeq" id="XP_022386388.1">
    <property type="nucleotide sequence ID" value="XM_022535574.1"/>
</dbReference>
<dbReference type="Proteomes" id="UP000179179">
    <property type="component" value="Unassembled WGS sequence"/>
</dbReference>
<feature type="domain" description="DNA2/NAM7 helicase-like C-terminal" evidence="6">
    <location>
        <begin position="367"/>
        <end position="554"/>
    </location>
</feature>
<dbReference type="Gene3D" id="3.40.50.300">
    <property type="entry name" value="P-loop containing nucleotide triphosphate hydrolases"/>
    <property type="match status" value="1"/>
</dbReference>
<dbReference type="GO" id="GO:0016787">
    <property type="term" value="F:hydrolase activity"/>
    <property type="evidence" value="ECO:0007669"/>
    <property type="project" value="UniProtKB-KW"/>
</dbReference>
<dbReference type="CDD" id="cd18808">
    <property type="entry name" value="SF1_C_Upf1"/>
    <property type="match status" value="1"/>
</dbReference>
<evidence type="ECO:0000256" key="1">
    <source>
        <dbReference type="ARBA" id="ARBA00022741"/>
    </source>
</evidence>
<dbReference type="InterPro" id="IPR050534">
    <property type="entry name" value="Coronavir_polyprotein_1ab"/>
</dbReference>
<evidence type="ECO:0000256" key="5">
    <source>
        <dbReference type="SAM" id="SignalP"/>
    </source>
</evidence>
<keyword evidence="1" id="KW-0547">Nucleotide-binding</keyword>
<feature type="signal peptide" evidence="5">
    <location>
        <begin position="1"/>
        <end position="17"/>
    </location>
</feature>
<dbReference type="InterPro" id="IPR041679">
    <property type="entry name" value="DNA2/NAM7-like_C"/>
</dbReference>
<proteinExistence type="predicted"/>
<comment type="caution">
    <text evidence="7">The sequence shown here is derived from an EMBL/GenBank/DDBJ whole genome shotgun (WGS) entry which is preliminary data.</text>
</comment>
<keyword evidence="3" id="KW-0347">Helicase</keyword>
<keyword evidence="4" id="KW-0067">ATP-binding</keyword>
<keyword evidence="8" id="KW-1185">Reference proteome</keyword>
<name>A0A1F7ZT92_9EURO</name>
<sequence>MQWVLHRVLALSGAADATDEELDPYSDMCFGLASFKTDEEDTGWDTEEAMEGEEDVRDTHGVHEGESDAVLGIREAPSQAMGKQSELVCQALRGDKFALSKGESAYINLNRDAINNEADEEHKCLGVRGCQVKSVAVADRILFGIWPKEERPFRLYRGCTLVLRGEEWFNKEKGKDHQIPGEKCLPEDWMASVTETSPKWRGLIDAPVHAVLLNQVDIKLIGEVEEDDVKVHQVASPMVQMQMLNATRKLSEHWGEESFDAMCREFEKQEATIPSGSNKKLPLKSMFLKAPGKYRKFLDGIEDIKTSGRVKRKFKVFSKQRQDFNPEFVIFDEASFFRDPEIVYILGQLKNDARVLFVGRDGMGDPFERLINKKYHQTLLNISYRSHKILYRPTSVAYYDGQVEALHAAPRVDAGIHPKNPLVVRQGNRTWTLPGLSHFLHLAHVEGDTKKDLSGSLFHPTEAEIGVALARSLVDRGCREILIMSPYRAQVALVKKLWEQRHPDAAPCPKVQTVDASQGSEAEAVIVLITRNFGSASFLQSVKRTNVMLSRACTAQYLDEADHALDQKVNFYTVIPIVW</sequence>
<evidence type="ECO:0000259" key="6">
    <source>
        <dbReference type="Pfam" id="PF13087"/>
    </source>
</evidence>
<evidence type="ECO:0000256" key="4">
    <source>
        <dbReference type="ARBA" id="ARBA00022840"/>
    </source>
</evidence>
<organism evidence="7 8">
    <name type="scientific">Aspergillus bombycis</name>
    <dbReference type="NCBI Taxonomy" id="109264"/>
    <lineage>
        <taxon>Eukaryota</taxon>
        <taxon>Fungi</taxon>
        <taxon>Dikarya</taxon>
        <taxon>Ascomycota</taxon>
        <taxon>Pezizomycotina</taxon>
        <taxon>Eurotiomycetes</taxon>
        <taxon>Eurotiomycetidae</taxon>
        <taxon>Eurotiales</taxon>
        <taxon>Aspergillaceae</taxon>
        <taxon>Aspergillus</taxon>
    </lineage>
</organism>
<dbReference type="PANTHER" id="PTHR43788">
    <property type="entry name" value="DNA2/NAM7 HELICASE FAMILY MEMBER"/>
    <property type="match status" value="1"/>
</dbReference>
<dbReference type="AlphaFoldDB" id="A0A1F7ZT92"/>
<evidence type="ECO:0000256" key="2">
    <source>
        <dbReference type="ARBA" id="ARBA00022801"/>
    </source>
</evidence>
<evidence type="ECO:0000256" key="3">
    <source>
        <dbReference type="ARBA" id="ARBA00022806"/>
    </source>
</evidence>
<evidence type="ECO:0000313" key="8">
    <source>
        <dbReference type="Proteomes" id="UP000179179"/>
    </source>
</evidence>